<dbReference type="SMART" id="SM00112">
    <property type="entry name" value="CA"/>
    <property type="match status" value="4"/>
</dbReference>
<dbReference type="Pfam" id="PF00028">
    <property type="entry name" value="Cadherin"/>
    <property type="match status" value="2"/>
</dbReference>
<dbReference type="CDD" id="cd11304">
    <property type="entry name" value="Cadherin_repeat"/>
    <property type="match status" value="5"/>
</dbReference>
<evidence type="ECO:0000256" key="6">
    <source>
        <dbReference type="ARBA" id="ARBA00023136"/>
    </source>
</evidence>
<evidence type="ECO:0000256" key="7">
    <source>
        <dbReference type="ARBA" id="ARBA00023180"/>
    </source>
</evidence>
<comment type="subcellular location">
    <subcellularLocation>
        <location evidence="1">Membrane</location>
        <topology evidence="1">Single-pass membrane protein</topology>
    </subcellularLocation>
</comment>
<accession>A0A3S1BK41</accession>
<evidence type="ECO:0000259" key="9">
    <source>
        <dbReference type="PROSITE" id="PS50268"/>
    </source>
</evidence>
<dbReference type="EMBL" id="RQTK01000163">
    <property type="protein sequence ID" value="RUS85648.1"/>
    <property type="molecule type" value="Genomic_DNA"/>
</dbReference>
<keyword evidence="3" id="KW-0677">Repeat</keyword>
<keyword evidence="5" id="KW-1133">Transmembrane helix</keyword>
<dbReference type="PROSITE" id="PS50268">
    <property type="entry name" value="CADHERIN_2"/>
    <property type="match status" value="4"/>
</dbReference>
<dbReference type="PANTHER" id="PTHR24028:SF328">
    <property type="entry name" value="CADHERIN-3"/>
    <property type="match status" value="1"/>
</dbReference>
<feature type="domain" description="Cadherin" evidence="9">
    <location>
        <begin position="33"/>
        <end position="137"/>
    </location>
</feature>
<sequence>LVVVATDNGFPRQSTSVRVTVFVVRNRFGPVFQQDVYERTISENVAAGTSILTVLATEQEGDTVRYSLLGTLPASLYFVINPVTGVISTNASIVFDSTTRYQMTVRAVDVPTQAASPRVATAQVFISVTRNPNAPVFETNYYNRTISEYTDIQASILNVRATDRDPINSPSGTIIYNIINIAYDPPTSGLNVLNSSDFFVVSQTTGIIYLSKPLTHPRVPDRFILTVQASDSAISAKTDTTQVELNIVRNLNTPLFTEIDYSASIENTWAVGRPLFIVTARDNDINVPLNARTPNADFEYIVDPDYQIADRYFGVTQDGIVFVRESLLSDDRLSYFFYILAVDKSWQPRVSRAPVTIEITRVDVGERRLGFTQQILVWSLTENVNPNGTAPRRLEIANADTAVRCDIVAINNQAVNSNQFFAVRPTADGLDCELYLLRPLDREISAEYNISIQVSPALAGRKKRQINIVPNTWDIVYVLVTVNDVNDNAPRWLVPAYPSLTSPDSYVFALSRGAVVGSSAGSVEAVDSDVGANSQVSYSLNTFSQSTPFFMNNRQEIVL</sequence>
<gene>
    <name evidence="10" type="ORF">EGW08_006594</name>
</gene>
<evidence type="ECO:0000313" key="11">
    <source>
        <dbReference type="Proteomes" id="UP000271974"/>
    </source>
</evidence>
<protein>
    <recommendedName>
        <fullName evidence="9">Cadherin domain-containing protein</fullName>
    </recommendedName>
</protein>
<dbReference type="InterPro" id="IPR002126">
    <property type="entry name" value="Cadherin-like_dom"/>
</dbReference>
<name>A0A3S1BK41_ELYCH</name>
<evidence type="ECO:0000313" key="10">
    <source>
        <dbReference type="EMBL" id="RUS85648.1"/>
    </source>
</evidence>
<keyword evidence="4 8" id="KW-0106">Calcium</keyword>
<dbReference type="PANTHER" id="PTHR24028">
    <property type="entry name" value="CADHERIN-87A"/>
    <property type="match status" value="1"/>
</dbReference>
<dbReference type="Proteomes" id="UP000271974">
    <property type="component" value="Unassembled WGS sequence"/>
</dbReference>
<evidence type="ECO:0000256" key="1">
    <source>
        <dbReference type="ARBA" id="ARBA00004167"/>
    </source>
</evidence>
<proteinExistence type="predicted"/>
<feature type="domain" description="Cadherin" evidence="9">
    <location>
        <begin position="257"/>
        <end position="369"/>
    </location>
</feature>
<feature type="domain" description="Cadherin" evidence="9">
    <location>
        <begin position="372"/>
        <end position="492"/>
    </location>
</feature>
<comment type="caution">
    <text evidence="10">The sequence shown here is derived from an EMBL/GenBank/DDBJ whole genome shotgun (WGS) entry which is preliminary data.</text>
</comment>
<keyword evidence="11" id="KW-1185">Reference proteome</keyword>
<dbReference type="InterPro" id="IPR050174">
    <property type="entry name" value="Protocadherin/Cadherin-CA"/>
</dbReference>
<dbReference type="InterPro" id="IPR020894">
    <property type="entry name" value="Cadherin_CS"/>
</dbReference>
<dbReference type="OrthoDB" id="6161279at2759"/>
<keyword evidence="2" id="KW-0812">Transmembrane</keyword>
<keyword evidence="7" id="KW-0325">Glycoprotein</keyword>
<dbReference type="GO" id="GO:0005509">
    <property type="term" value="F:calcium ion binding"/>
    <property type="evidence" value="ECO:0007669"/>
    <property type="project" value="UniProtKB-UniRule"/>
</dbReference>
<evidence type="ECO:0000256" key="8">
    <source>
        <dbReference type="PROSITE-ProRule" id="PRU00043"/>
    </source>
</evidence>
<feature type="non-terminal residue" evidence="10">
    <location>
        <position position="559"/>
    </location>
</feature>
<evidence type="ECO:0000256" key="4">
    <source>
        <dbReference type="ARBA" id="ARBA00022837"/>
    </source>
</evidence>
<dbReference type="InterPro" id="IPR015919">
    <property type="entry name" value="Cadherin-like_sf"/>
</dbReference>
<organism evidence="10 11">
    <name type="scientific">Elysia chlorotica</name>
    <name type="common">Eastern emerald elysia</name>
    <name type="synonym">Sea slug</name>
    <dbReference type="NCBI Taxonomy" id="188477"/>
    <lineage>
        <taxon>Eukaryota</taxon>
        <taxon>Metazoa</taxon>
        <taxon>Spiralia</taxon>
        <taxon>Lophotrochozoa</taxon>
        <taxon>Mollusca</taxon>
        <taxon>Gastropoda</taxon>
        <taxon>Heterobranchia</taxon>
        <taxon>Euthyneura</taxon>
        <taxon>Panpulmonata</taxon>
        <taxon>Sacoglossa</taxon>
        <taxon>Placobranchoidea</taxon>
        <taxon>Plakobranchidae</taxon>
        <taxon>Elysia</taxon>
    </lineage>
</organism>
<dbReference type="STRING" id="188477.A0A3S1BK41"/>
<evidence type="ECO:0000256" key="3">
    <source>
        <dbReference type="ARBA" id="ARBA00022737"/>
    </source>
</evidence>
<dbReference type="GO" id="GO:0007156">
    <property type="term" value="P:homophilic cell adhesion via plasma membrane adhesion molecules"/>
    <property type="evidence" value="ECO:0007669"/>
    <property type="project" value="InterPro"/>
</dbReference>
<evidence type="ECO:0000256" key="5">
    <source>
        <dbReference type="ARBA" id="ARBA00022989"/>
    </source>
</evidence>
<feature type="domain" description="Cadherin" evidence="9">
    <location>
        <begin position="138"/>
        <end position="256"/>
    </location>
</feature>
<dbReference type="PROSITE" id="PS00232">
    <property type="entry name" value="CADHERIN_1"/>
    <property type="match status" value="1"/>
</dbReference>
<dbReference type="PRINTS" id="PR00205">
    <property type="entry name" value="CADHERIN"/>
</dbReference>
<dbReference type="Gene3D" id="2.60.40.60">
    <property type="entry name" value="Cadherins"/>
    <property type="match status" value="5"/>
</dbReference>
<dbReference type="GO" id="GO:0005886">
    <property type="term" value="C:plasma membrane"/>
    <property type="evidence" value="ECO:0007669"/>
    <property type="project" value="InterPro"/>
</dbReference>
<keyword evidence="6" id="KW-0472">Membrane</keyword>
<dbReference type="SUPFAM" id="SSF49313">
    <property type="entry name" value="Cadherin-like"/>
    <property type="match status" value="5"/>
</dbReference>
<feature type="non-terminal residue" evidence="10">
    <location>
        <position position="1"/>
    </location>
</feature>
<evidence type="ECO:0000256" key="2">
    <source>
        <dbReference type="ARBA" id="ARBA00022692"/>
    </source>
</evidence>
<dbReference type="AlphaFoldDB" id="A0A3S1BK41"/>
<reference evidence="10 11" key="1">
    <citation type="submission" date="2019-01" db="EMBL/GenBank/DDBJ databases">
        <title>A draft genome assembly of the solar-powered sea slug Elysia chlorotica.</title>
        <authorList>
            <person name="Cai H."/>
            <person name="Li Q."/>
            <person name="Fang X."/>
            <person name="Li J."/>
            <person name="Curtis N.E."/>
            <person name="Altenburger A."/>
            <person name="Shibata T."/>
            <person name="Feng M."/>
            <person name="Maeda T."/>
            <person name="Schwartz J.A."/>
            <person name="Shigenobu S."/>
            <person name="Lundholm N."/>
            <person name="Nishiyama T."/>
            <person name="Yang H."/>
            <person name="Hasebe M."/>
            <person name="Li S."/>
            <person name="Pierce S.K."/>
            <person name="Wang J."/>
        </authorList>
    </citation>
    <scope>NUCLEOTIDE SEQUENCE [LARGE SCALE GENOMIC DNA]</scope>
    <source>
        <strain evidence="10">EC2010</strain>
        <tissue evidence="10">Whole organism of an adult</tissue>
    </source>
</reference>